<feature type="region of interest" description="Disordered" evidence="17">
    <location>
        <begin position="435"/>
        <end position="478"/>
    </location>
</feature>
<feature type="compositionally biased region" description="Low complexity" evidence="17">
    <location>
        <begin position="20"/>
        <end position="29"/>
    </location>
</feature>
<dbReference type="OrthoDB" id="248923at2759"/>
<dbReference type="InterPro" id="IPR017441">
    <property type="entry name" value="Protein_kinase_ATP_BS"/>
</dbReference>
<comment type="catalytic activity">
    <reaction evidence="15">
        <text>L-seryl-[protein] + ATP = O-phospho-L-seryl-[protein] + ADP + H(+)</text>
        <dbReference type="Rhea" id="RHEA:17989"/>
        <dbReference type="Rhea" id="RHEA-COMP:9863"/>
        <dbReference type="Rhea" id="RHEA-COMP:11604"/>
        <dbReference type="ChEBI" id="CHEBI:15378"/>
        <dbReference type="ChEBI" id="CHEBI:29999"/>
        <dbReference type="ChEBI" id="CHEBI:30616"/>
        <dbReference type="ChEBI" id="CHEBI:83421"/>
        <dbReference type="ChEBI" id="CHEBI:456216"/>
        <dbReference type="EC" id="2.7.11.1"/>
    </reaction>
</comment>
<comment type="cofactor">
    <cofactor evidence="1">
        <name>Mg(2+)</name>
        <dbReference type="ChEBI" id="CHEBI:18420"/>
    </cofactor>
</comment>
<evidence type="ECO:0000313" key="20">
    <source>
        <dbReference type="Proteomes" id="UP000775547"/>
    </source>
</evidence>
<evidence type="ECO:0000256" key="12">
    <source>
        <dbReference type="ARBA" id="ARBA00022840"/>
    </source>
</evidence>
<keyword evidence="10 16" id="KW-0547">Nucleotide-binding</keyword>
<keyword evidence="20" id="KW-1185">Reference proteome</keyword>
<evidence type="ECO:0000256" key="16">
    <source>
        <dbReference type="PROSITE-ProRule" id="PRU10141"/>
    </source>
</evidence>
<evidence type="ECO:0000313" key="19">
    <source>
        <dbReference type="EMBL" id="KAG5646552.1"/>
    </source>
</evidence>
<dbReference type="CDD" id="cd06609">
    <property type="entry name" value="STKc_MST3_like"/>
    <property type="match status" value="1"/>
</dbReference>
<dbReference type="Gene3D" id="1.10.510.10">
    <property type="entry name" value="Transferase(Phosphotransferase) domain 1"/>
    <property type="match status" value="1"/>
</dbReference>
<dbReference type="PROSITE" id="PS50011">
    <property type="entry name" value="PROTEIN_KINASE_DOM"/>
    <property type="match status" value="1"/>
</dbReference>
<evidence type="ECO:0000256" key="17">
    <source>
        <dbReference type="SAM" id="MobiDB-lite"/>
    </source>
</evidence>
<comment type="caution">
    <text evidence="19">The sequence shown here is derived from an EMBL/GenBank/DDBJ whole genome shotgun (WGS) entry which is preliminary data.</text>
</comment>
<protein>
    <recommendedName>
        <fullName evidence="4">non-specific serine/threonine protein kinase</fullName>
        <ecNumber evidence="4">2.7.11.1</ecNumber>
    </recommendedName>
</protein>
<dbReference type="EC" id="2.7.11.1" evidence="4"/>
<dbReference type="GO" id="GO:0046872">
    <property type="term" value="F:metal ion binding"/>
    <property type="evidence" value="ECO:0007669"/>
    <property type="project" value="UniProtKB-KW"/>
</dbReference>
<dbReference type="EMBL" id="JABCKV010000019">
    <property type="protein sequence ID" value="KAG5646552.1"/>
    <property type="molecule type" value="Genomic_DNA"/>
</dbReference>
<gene>
    <name evidence="19" type="ORF">DXG03_002855</name>
</gene>
<dbReference type="InterPro" id="IPR050629">
    <property type="entry name" value="STE20/SPS1-PAK"/>
</dbReference>
<reference evidence="19" key="2">
    <citation type="submission" date="2021-10" db="EMBL/GenBank/DDBJ databases">
        <title>Phylogenomics reveals ancestral predisposition of the termite-cultivated fungus Termitomyces towards a domesticated lifestyle.</title>
        <authorList>
            <person name="Auxier B."/>
            <person name="Grum-Grzhimaylo A."/>
            <person name="Cardenas M.E."/>
            <person name="Lodge J.D."/>
            <person name="Laessoe T."/>
            <person name="Pedersen O."/>
            <person name="Smith M.E."/>
            <person name="Kuyper T.W."/>
            <person name="Franco-Molano E.A."/>
            <person name="Baroni T.J."/>
            <person name="Aanen D.K."/>
        </authorList>
    </citation>
    <scope>NUCLEOTIDE SEQUENCE</scope>
    <source>
        <strain evidence="19">AP01</strain>
        <tissue evidence="19">Mycelium</tissue>
    </source>
</reference>
<evidence type="ECO:0000259" key="18">
    <source>
        <dbReference type="PROSITE" id="PS50011"/>
    </source>
</evidence>
<evidence type="ECO:0000256" key="9">
    <source>
        <dbReference type="ARBA" id="ARBA00022723"/>
    </source>
</evidence>
<evidence type="ECO:0000256" key="3">
    <source>
        <dbReference type="ARBA" id="ARBA00008874"/>
    </source>
</evidence>
<keyword evidence="7" id="KW-0597">Phosphoprotein</keyword>
<evidence type="ECO:0000256" key="5">
    <source>
        <dbReference type="ARBA" id="ARBA00022490"/>
    </source>
</evidence>
<evidence type="ECO:0000256" key="2">
    <source>
        <dbReference type="ARBA" id="ARBA00004496"/>
    </source>
</evidence>
<evidence type="ECO:0000256" key="13">
    <source>
        <dbReference type="ARBA" id="ARBA00022842"/>
    </source>
</evidence>
<keyword evidence="5" id="KW-0963">Cytoplasm</keyword>
<dbReference type="Pfam" id="PF00069">
    <property type="entry name" value="Pkinase"/>
    <property type="match status" value="1"/>
</dbReference>
<feature type="compositionally biased region" description="Low complexity" evidence="17">
    <location>
        <begin position="538"/>
        <end position="553"/>
    </location>
</feature>
<dbReference type="InterPro" id="IPR011009">
    <property type="entry name" value="Kinase-like_dom_sf"/>
</dbReference>
<dbReference type="Proteomes" id="UP000775547">
    <property type="component" value="Unassembled WGS sequence"/>
</dbReference>
<comment type="catalytic activity">
    <reaction evidence="14">
        <text>L-threonyl-[protein] + ATP = O-phospho-L-threonyl-[protein] + ADP + H(+)</text>
        <dbReference type="Rhea" id="RHEA:46608"/>
        <dbReference type="Rhea" id="RHEA-COMP:11060"/>
        <dbReference type="Rhea" id="RHEA-COMP:11605"/>
        <dbReference type="ChEBI" id="CHEBI:15378"/>
        <dbReference type="ChEBI" id="CHEBI:30013"/>
        <dbReference type="ChEBI" id="CHEBI:30616"/>
        <dbReference type="ChEBI" id="CHEBI:61977"/>
        <dbReference type="ChEBI" id="CHEBI:456216"/>
        <dbReference type="EC" id="2.7.11.1"/>
    </reaction>
</comment>
<feature type="region of interest" description="Disordered" evidence="17">
    <location>
        <begin position="534"/>
        <end position="555"/>
    </location>
</feature>
<keyword evidence="9" id="KW-0479">Metal-binding</keyword>
<keyword evidence="12 16" id="KW-0067">ATP-binding</keyword>
<evidence type="ECO:0000256" key="10">
    <source>
        <dbReference type="ARBA" id="ARBA00022741"/>
    </source>
</evidence>
<feature type="binding site" evidence="16">
    <location>
        <position position="81"/>
    </location>
    <ligand>
        <name>ATP</name>
        <dbReference type="ChEBI" id="CHEBI:30616"/>
    </ligand>
</feature>
<comment type="similarity">
    <text evidence="3">Belongs to the protein kinase superfamily. STE Ser/Thr protein kinase family. STE20 subfamily.</text>
</comment>
<name>A0A9P7GG74_9AGAR</name>
<dbReference type="GO" id="GO:0005737">
    <property type="term" value="C:cytoplasm"/>
    <property type="evidence" value="ECO:0007669"/>
    <property type="project" value="UniProtKB-SubCell"/>
</dbReference>
<evidence type="ECO:0000256" key="15">
    <source>
        <dbReference type="ARBA" id="ARBA00048679"/>
    </source>
</evidence>
<evidence type="ECO:0000256" key="7">
    <source>
        <dbReference type="ARBA" id="ARBA00022553"/>
    </source>
</evidence>
<dbReference type="Gene3D" id="3.30.200.20">
    <property type="entry name" value="Phosphorylase Kinase, domain 1"/>
    <property type="match status" value="1"/>
</dbReference>
<comment type="subcellular location">
    <subcellularLocation>
        <location evidence="2">Cytoplasm</location>
    </subcellularLocation>
</comment>
<keyword evidence="6" id="KW-0723">Serine/threonine-protein kinase</keyword>
<dbReference type="PANTHER" id="PTHR48012:SF27">
    <property type="entry name" value="SERINE_THREONINE-PROTEIN KINASE SID1"/>
    <property type="match status" value="1"/>
</dbReference>
<evidence type="ECO:0000256" key="4">
    <source>
        <dbReference type="ARBA" id="ARBA00012513"/>
    </source>
</evidence>
<evidence type="ECO:0000256" key="1">
    <source>
        <dbReference type="ARBA" id="ARBA00001946"/>
    </source>
</evidence>
<evidence type="ECO:0000256" key="8">
    <source>
        <dbReference type="ARBA" id="ARBA00022679"/>
    </source>
</evidence>
<dbReference type="GO" id="GO:0005524">
    <property type="term" value="F:ATP binding"/>
    <property type="evidence" value="ECO:0007669"/>
    <property type="project" value="UniProtKB-UniRule"/>
</dbReference>
<reference evidence="19" key="1">
    <citation type="submission" date="2020-07" db="EMBL/GenBank/DDBJ databases">
        <authorList>
            <person name="Nieuwenhuis M."/>
            <person name="Van De Peppel L.J.J."/>
        </authorList>
    </citation>
    <scope>NUCLEOTIDE SEQUENCE</scope>
    <source>
        <strain evidence="19">AP01</strain>
        <tissue evidence="19">Mycelium</tissue>
    </source>
</reference>
<dbReference type="SMART" id="SM00220">
    <property type="entry name" value="S_TKc"/>
    <property type="match status" value="1"/>
</dbReference>
<keyword evidence="13" id="KW-0460">Magnesium</keyword>
<organism evidence="19 20">
    <name type="scientific">Asterophora parasitica</name>
    <dbReference type="NCBI Taxonomy" id="117018"/>
    <lineage>
        <taxon>Eukaryota</taxon>
        <taxon>Fungi</taxon>
        <taxon>Dikarya</taxon>
        <taxon>Basidiomycota</taxon>
        <taxon>Agaricomycotina</taxon>
        <taxon>Agaricomycetes</taxon>
        <taxon>Agaricomycetidae</taxon>
        <taxon>Agaricales</taxon>
        <taxon>Tricholomatineae</taxon>
        <taxon>Lyophyllaceae</taxon>
        <taxon>Asterophora</taxon>
    </lineage>
</organism>
<dbReference type="GO" id="GO:0004674">
    <property type="term" value="F:protein serine/threonine kinase activity"/>
    <property type="evidence" value="ECO:0007669"/>
    <property type="project" value="UniProtKB-KW"/>
</dbReference>
<feature type="region of interest" description="Disordered" evidence="17">
    <location>
        <begin position="377"/>
        <end position="410"/>
    </location>
</feature>
<keyword evidence="8" id="KW-0808">Transferase</keyword>
<dbReference type="PANTHER" id="PTHR48012">
    <property type="entry name" value="STERILE20-LIKE KINASE, ISOFORM B-RELATED"/>
    <property type="match status" value="1"/>
</dbReference>
<accession>A0A9P7GG74</accession>
<evidence type="ECO:0000256" key="11">
    <source>
        <dbReference type="ARBA" id="ARBA00022777"/>
    </source>
</evidence>
<dbReference type="PROSITE" id="PS00107">
    <property type="entry name" value="PROTEIN_KINASE_ATP"/>
    <property type="match status" value="1"/>
</dbReference>
<dbReference type="AlphaFoldDB" id="A0A9P7GG74"/>
<feature type="region of interest" description="Disordered" evidence="17">
    <location>
        <begin position="657"/>
        <end position="676"/>
    </location>
</feature>
<dbReference type="SUPFAM" id="SSF56112">
    <property type="entry name" value="Protein kinase-like (PK-like)"/>
    <property type="match status" value="1"/>
</dbReference>
<feature type="region of interest" description="Disordered" evidence="17">
    <location>
        <begin position="1"/>
        <end position="44"/>
    </location>
</feature>
<proteinExistence type="inferred from homology"/>
<evidence type="ECO:0000256" key="6">
    <source>
        <dbReference type="ARBA" id="ARBA00022527"/>
    </source>
</evidence>
<sequence>MSRLRKRSDSDHVLKTQPKAPARSSAPSPQAEHKPFLKEPYPMPSNNPASQYTLLEKLGTGSFGTVYKAMHNETKQIVAIKQIDLEDTDDDISEIQQEIASLAQCDSEYVTRYYGSFVVSYKLWIVMEYLAGGSCLDLLKPGVFTEAHIAVVCRELLLGLDYLHTEGTIHRDIKAANILLSSSGKVKLADFGVAAQLTSTLRHTFVGTPFWMAPEVIRQAGYDAKADMWSLGITAIEMAKGEPPLAEYHPMRVLFLIPKAKPPVLEGAFSAAFKDFVAQCLTKDPSTRPTANELLQHRFIRGARKTSYLTELIERYQDYRARSPTKGAQFYQPSVRQSQAWDTMRSDWNFDTIKSTSAMGTFRTMAKDLEMPLGMVPDEDDLSDDAGRGSIDTGAATKGSDPLVGGGLGMNAQAAHSTLVIKPPHAERGVPELLATEESTPEDIPSGSPATPSSNGFAADNTAPQGAPPAYSNAAGSIRSNRRASYTARMAADGAGTVLREADIGTGVDTIRPVKKVDPVGSLRLSAEFVGSMRREAGATSPTSPTSAASESGKAGRTLVDEVVLPILQNATRDDMDAREIESLSMLSRGFLELKEANPELAYNVILDILSGINENQAVLQHVQTSRNLFPHKRIIRKSEMTARGLVVTEVQEEISGLPSTSGSGHAVLPPSDEVPPAKKSPIAELLYLRWLEGLKIKWPSLI</sequence>
<keyword evidence="11" id="KW-0418">Kinase</keyword>
<feature type="domain" description="Protein kinase" evidence="18">
    <location>
        <begin position="52"/>
        <end position="300"/>
    </location>
</feature>
<dbReference type="FunFam" id="1.10.510.10:FF:000411">
    <property type="entry name" value="Probable Ste20-like kinase Don3"/>
    <property type="match status" value="1"/>
</dbReference>
<dbReference type="InterPro" id="IPR000719">
    <property type="entry name" value="Prot_kinase_dom"/>
</dbReference>
<evidence type="ECO:0000256" key="14">
    <source>
        <dbReference type="ARBA" id="ARBA00047899"/>
    </source>
</evidence>